<evidence type="ECO:0000313" key="3">
    <source>
        <dbReference type="Proteomes" id="UP000003242"/>
    </source>
</evidence>
<sequence length="206" mass="23603">MLGDLSAKYESNGKPGLISNGKGDPGGKSYGCYQLSSKAGSLQDFCRWVVREYPWIGITLQKSGNFDQAWKECATVDPREFATAQWAYIKEKYYDVAVRCLSQNGYHIDKHSNAMRNVLWSRAVQYGTGRMVKMWQEACKCMYNGSNYNGYPNVTYVDDKRFDYDLIVAIYKVSKAWIRAEAVRVGLERRFKDECAEALQMLKGER</sequence>
<evidence type="ECO:0000259" key="1">
    <source>
        <dbReference type="Pfam" id="PF21277"/>
    </source>
</evidence>
<name>D3LVE7_9FIRM</name>
<dbReference type="RefSeq" id="WP_009369805.1">
    <property type="nucleotide sequence ID" value="NZ_ADGP01000020.1"/>
</dbReference>
<comment type="caution">
    <text evidence="2">The sequence shown here is derived from an EMBL/GenBank/DDBJ whole genome shotgun (WGS) entry which is preliminary data.</text>
</comment>
<dbReference type="Proteomes" id="UP000003242">
    <property type="component" value="Unassembled WGS sequence"/>
</dbReference>
<dbReference type="Pfam" id="PF21277">
    <property type="entry name" value="T6SS_VgrG3-like_C"/>
    <property type="match status" value="1"/>
</dbReference>
<dbReference type="eggNOG" id="COG1388">
    <property type="taxonomic scope" value="Bacteria"/>
</dbReference>
<evidence type="ECO:0000313" key="2">
    <source>
        <dbReference type="EMBL" id="EFD93874.1"/>
    </source>
</evidence>
<reference evidence="3" key="1">
    <citation type="submission" date="2009-12" db="EMBL/GenBank/DDBJ databases">
        <title>Sequence of Clostridiales genomosp. BVAB3 str. UPII9-5.</title>
        <authorList>
            <person name="Madupu R."/>
            <person name="Durkin A.S."/>
            <person name="Torralba M."/>
            <person name="Methe B."/>
            <person name="Sutton G.G."/>
            <person name="Strausberg R.L."/>
            <person name="Nelson K.E."/>
        </authorList>
    </citation>
    <scope>NUCLEOTIDE SEQUENCE [LARGE SCALE GENOMIC DNA]</scope>
    <source>
        <strain evidence="3">28L</strain>
    </source>
</reference>
<proteinExistence type="predicted"/>
<gene>
    <name evidence="2" type="ORF">HMPREF0889_0271</name>
</gene>
<protein>
    <recommendedName>
        <fullName evidence="1">Type VI secretion system spike protein VgrG3-like C-terminal domain-containing protein</fullName>
    </recommendedName>
</protein>
<organism evidence="2 3">
    <name type="scientific">Megasphaera lornae</name>
    <dbReference type="NCBI Taxonomy" id="1000568"/>
    <lineage>
        <taxon>Bacteria</taxon>
        <taxon>Bacillati</taxon>
        <taxon>Bacillota</taxon>
        <taxon>Negativicutes</taxon>
        <taxon>Veillonellales</taxon>
        <taxon>Veillonellaceae</taxon>
        <taxon>Megasphaera</taxon>
    </lineage>
</organism>
<dbReference type="InterPro" id="IPR049073">
    <property type="entry name" value="T6SS_VgrG3-like_C"/>
</dbReference>
<dbReference type="EMBL" id="ADGP01000020">
    <property type="protein sequence ID" value="EFD93874.1"/>
    <property type="molecule type" value="Genomic_DNA"/>
</dbReference>
<dbReference type="STRING" id="699218.HMPREF0889_0271"/>
<feature type="domain" description="Type VI secretion system spike protein VgrG3-like C-terminal" evidence="1">
    <location>
        <begin position="2"/>
        <end position="140"/>
    </location>
</feature>
<dbReference type="AlphaFoldDB" id="D3LVE7"/>
<dbReference type="OrthoDB" id="9800780at2"/>
<accession>D3LVE7</accession>